<evidence type="ECO:0000313" key="9">
    <source>
        <dbReference type="EMBL" id="KAG7661147.1"/>
    </source>
</evidence>
<feature type="transmembrane region" description="Helical" evidence="6">
    <location>
        <begin position="425"/>
        <end position="446"/>
    </location>
</feature>
<organism evidence="9 10">
    <name type="scientific">[Candida] subhashii</name>
    <dbReference type="NCBI Taxonomy" id="561895"/>
    <lineage>
        <taxon>Eukaryota</taxon>
        <taxon>Fungi</taxon>
        <taxon>Dikarya</taxon>
        <taxon>Ascomycota</taxon>
        <taxon>Saccharomycotina</taxon>
        <taxon>Pichiomycetes</taxon>
        <taxon>Debaryomycetaceae</taxon>
        <taxon>Spathaspora</taxon>
    </lineage>
</organism>
<comment type="caution">
    <text evidence="9">The sequence shown here is derived from an EMBL/GenBank/DDBJ whole genome shotgun (WGS) entry which is preliminary data.</text>
</comment>
<dbReference type="PANTHER" id="PTHR12266">
    <property type="entry name" value="NA+/CA2+ K+ INDEPENDENT EXCHANGER"/>
    <property type="match status" value="1"/>
</dbReference>
<dbReference type="Proteomes" id="UP000694255">
    <property type="component" value="Unassembled WGS sequence"/>
</dbReference>
<accession>A0A8J5QHA8</accession>
<dbReference type="RefSeq" id="XP_049261380.1">
    <property type="nucleotide sequence ID" value="XM_049409405.1"/>
</dbReference>
<dbReference type="OrthoDB" id="407410at2759"/>
<comment type="subcellular location">
    <subcellularLocation>
        <location evidence="1">Membrane</location>
        <topology evidence="1">Multi-pass membrane protein</topology>
    </subcellularLocation>
</comment>
<dbReference type="InterPro" id="IPR051359">
    <property type="entry name" value="CaCA_antiporter"/>
</dbReference>
<evidence type="ECO:0000256" key="1">
    <source>
        <dbReference type="ARBA" id="ARBA00004141"/>
    </source>
</evidence>
<feature type="transmembrane region" description="Helical" evidence="6">
    <location>
        <begin position="453"/>
        <end position="477"/>
    </location>
</feature>
<feature type="transmembrane region" description="Helical" evidence="6">
    <location>
        <begin position="497"/>
        <end position="515"/>
    </location>
</feature>
<evidence type="ECO:0000259" key="8">
    <source>
        <dbReference type="Pfam" id="PF01699"/>
    </source>
</evidence>
<keyword evidence="10" id="KW-1185">Reference proteome</keyword>
<evidence type="ECO:0000256" key="3">
    <source>
        <dbReference type="ARBA" id="ARBA00022692"/>
    </source>
</evidence>
<dbReference type="InterPro" id="IPR004837">
    <property type="entry name" value="NaCa_Exmemb"/>
</dbReference>
<feature type="transmembrane region" description="Helical" evidence="6">
    <location>
        <begin position="208"/>
        <end position="229"/>
    </location>
</feature>
<dbReference type="EMBL" id="JAGSYN010000266">
    <property type="protein sequence ID" value="KAG7661147.1"/>
    <property type="molecule type" value="Genomic_DNA"/>
</dbReference>
<feature type="transmembrane region" description="Helical" evidence="6">
    <location>
        <begin position="397"/>
        <end position="419"/>
    </location>
</feature>
<proteinExistence type="predicted"/>
<dbReference type="Pfam" id="PF01699">
    <property type="entry name" value="Na_Ca_ex"/>
    <property type="match status" value="2"/>
</dbReference>
<dbReference type="AlphaFoldDB" id="A0A8J5QHA8"/>
<dbReference type="GO" id="GO:0008324">
    <property type="term" value="F:monoatomic cation transmembrane transporter activity"/>
    <property type="evidence" value="ECO:0007669"/>
    <property type="project" value="TreeGrafter"/>
</dbReference>
<reference evidence="9 10" key="1">
    <citation type="journal article" date="2021" name="DNA Res.">
        <title>Genome analysis of Candida subhashii reveals its hybrid nature and dual mitochondrial genome conformations.</title>
        <authorList>
            <person name="Mixao V."/>
            <person name="Hegedusova E."/>
            <person name="Saus E."/>
            <person name="Pryszcz L.P."/>
            <person name="Cillingova A."/>
            <person name="Nosek J."/>
            <person name="Gabaldon T."/>
        </authorList>
    </citation>
    <scope>NUCLEOTIDE SEQUENCE [LARGE SCALE GENOMIC DNA]</scope>
    <source>
        <strain evidence="9 10">CBS 10753</strain>
    </source>
</reference>
<keyword evidence="7" id="KW-0732">Signal</keyword>
<evidence type="ECO:0000256" key="6">
    <source>
        <dbReference type="SAM" id="Phobius"/>
    </source>
</evidence>
<feature type="transmembrane region" description="Helical" evidence="6">
    <location>
        <begin position="184"/>
        <end position="202"/>
    </location>
</feature>
<evidence type="ECO:0000256" key="4">
    <source>
        <dbReference type="ARBA" id="ARBA00022989"/>
    </source>
</evidence>
<evidence type="ECO:0000256" key="5">
    <source>
        <dbReference type="ARBA" id="ARBA00023136"/>
    </source>
</evidence>
<dbReference type="GO" id="GO:0016020">
    <property type="term" value="C:membrane"/>
    <property type="evidence" value="ECO:0007669"/>
    <property type="project" value="UniProtKB-SubCell"/>
</dbReference>
<feature type="chain" id="PRO_5035212191" description="Sodium/calcium exchanger membrane region domain-containing protein" evidence="7">
    <location>
        <begin position="19"/>
        <end position="547"/>
    </location>
</feature>
<feature type="domain" description="Sodium/calcium exchanger membrane region" evidence="8">
    <location>
        <begin position="415"/>
        <end position="540"/>
    </location>
</feature>
<keyword evidence="3 6" id="KW-0812">Transmembrane</keyword>
<evidence type="ECO:0000313" key="10">
    <source>
        <dbReference type="Proteomes" id="UP000694255"/>
    </source>
</evidence>
<gene>
    <name evidence="9" type="ORF">J8A68_005349</name>
</gene>
<dbReference type="GeneID" id="73472149"/>
<protein>
    <recommendedName>
        <fullName evidence="8">Sodium/calcium exchanger membrane region domain-containing protein</fullName>
    </recommendedName>
</protein>
<keyword evidence="4 6" id="KW-1133">Transmembrane helix</keyword>
<keyword evidence="2" id="KW-0813">Transport</keyword>
<sequence>MKYPYLIFLCVVLSIATATTTESTTPLRVAIWKRDNPKCHEIHQTPTQQQCQFSKTNCIEPEGIINYFTSYYCTFNFLHSFAIIPISVCLIICFVSLGITASEYLCPNLYTISKFLKLSDNLAGLTLLAFGNGAPDVLSTFHAINMDSSGLAIAELLGASLFIVTVVIGSIAVVNPFEVPQNLFIRDIVMYLSVILIVIVSMMIWGSLSIFVCLILVLIYILYVGLAVYSHSAKKRRILQLLRDQRSRAHFGGDAGVGPRTQDIDEVYLDNFATLPTIDELNLVSRDYNDTESLNMNEYDTFLSLSQDASTQGMVSASTGSYGLKMLLRGLAKHSNIGGGSIQISTERQLSAPASENNVVPTASNESFVNDGLFEKRCNKFLELICPQLVGFNESSLVVKLFMILSFPIMTILPISEIYNLSDDILGMTVFALGNSVGDFISNLTIARMGMPMMAFAACFGGPLLALCSLGFSGLVIIPKKTNELVGGYPLEMSRTLGIVCFGLVANLGLLIYVIPRNGWVLDKRIGTLLICNWFIATSLCILSEVL</sequence>
<feature type="transmembrane region" description="Helical" evidence="6">
    <location>
        <begin position="156"/>
        <end position="177"/>
    </location>
</feature>
<dbReference type="GO" id="GO:0006874">
    <property type="term" value="P:intracellular calcium ion homeostasis"/>
    <property type="evidence" value="ECO:0007669"/>
    <property type="project" value="TreeGrafter"/>
</dbReference>
<keyword evidence="5 6" id="KW-0472">Membrane</keyword>
<feature type="transmembrane region" description="Helical" evidence="6">
    <location>
        <begin position="122"/>
        <end position="144"/>
    </location>
</feature>
<feature type="domain" description="Sodium/calcium exchanger membrane region" evidence="8">
    <location>
        <begin position="87"/>
        <end position="227"/>
    </location>
</feature>
<evidence type="ECO:0000256" key="2">
    <source>
        <dbReference type="ARBA" id="ARBA00022448"/>
    </source>
</evidence>
<evidence type="ECO:0000256" key="7">
    <source>
        <dbReference type="SAM" id="SignalP"/>
    </source>
</evidence>
<name>A0A8J5QHA8_9ASCO</name>
<feature type="transmembrane region" description="Helical" evidence="6">
    <location>
        <begin position="77"/>
        <end position="101"/>
    </location>
</feature>
<feature type="signal peptide" evidence="7">
    <location>
        <begin position="1"/>
        <end position="18"/>
    </location>
</feature>
<dbReference type="PANTHER" id="PTHR12266:SF0">
    <property type="entry name" value="MITOCHONDRIAL SODIUM_CALCIUM EXCHANGER PROTEIN"/>
    <property type="match status" value="1"/>
</dbReference>